<dbReference type="GO" id="GO:0008233">
    <property type="term" value="F:peptidase activity"/>
    <property type="evidence" value="ECO:0007669"/>
    <property type="project" value="UniProtKB-KW"/>
</dbReference>
<dbReference type="KEGG" id="clk:CGC53_07485"/>
<keyword evidence="2" id="KW-1185">Reference proteome</keyword>
<dbReference type="GO" id="GO:0006508">
    <property type="term" value="P:proteolysis"/>
    <property type="evidence" value="ECO:0007669"/>
    <property type="project" value="UniProtKB-KW"/>
</dbReference>
<dbReference type="Proteomes" id="UP000217276">
    <property type="component" value="Chromosome"/>
</dbReference>
<dbReference type="AlphaFoldDB" id="A0A250FD27"/>
<gene>
    <name evidence="1" type="ORF">CGC53_07485</name>
</gene>
<keyword evidence="1" id="KW-0378">Hydrolase</keyword>
<name>A0A250FD27_9FLAO</name>
<evidence type="ECO:0000313" key="1">
    <source>
        <dbReference type="EMBL" id="ATA82195.1"/>
    </source>
</evidence>
<keyword evidence="1" id="KW-0645">Protease</keyword>
<dbReference type="Pfam" id="PF07751">
    <property type="entry name" value="Abi_2"/>
    <property type="match status" value="1"/>
</dbReference>
<sequence length="290" mass="34870">MARKARSIEEQIKLLKKRGMIFDDEDKAEQILEDVGYYRLGFYWYHFQKDFKKHLFLDNTHFSTVINLYYLDVDLRFLLIKVLSRIEINLRTRIIYIVSNHYKDNPFWFADKKIMKNQFVDTLDNFYTDIKKKNKVITEHHRKYPNDKYAPAWKTLEFMTLGSLYTLFTSLKEEEIKTAIASKYGVRSVKMFDNYFKVIFNIRNICSHTRVLYDLNHYIAVSEKGIIPIERDEKNSLNAYIKVISYFLEQISTNRVRDFQNNLKEILFKHSDNKEIMDILKNKSKISLAE</sequence>
<reference evidence="2" key="1">
    <citation type="submission" date="2017-06" db="EMBL/GenBank/DDBJ databases">
        <title>Capnocytophaga spp. assemblies.</title>
        <authorList>
            <person name="Gulvik C.A."/>
        </authorList>
    </citation>
    <scope>NUCLEOTIDE SEQUENCE [LARGE SCALE GENOMIC DNA]</scope>
    <source>
        <strain evidence="2">H6253</strain>
    </source>
</reference>
<dbReference type="RefSeq" id="WP_095914241.1">
    <property type="nucleotide sequence ID" value="NZ_CAUUPF010000021.1"/>
</dbReference>
<protein>
    <submittedName>
        <fullName evidence="1">CAAX protease</fullName>
    </submittedName>
</protein>
<accession>A0A250FD27</accession>
<dbReference type="InterPro" id="IPR011664">
    <property type="entry name" value="Abi_system_AbiD/AbiF-like"/>
</dbReference>
<evidence type="ECO:0000313" key="2">
    <source>
        <dbReference type="Proteomes" id="UP000217276"/>
    </source>
</evidence>
<proteinExistence type="predicted"/>
<organism evidence="1 2">
    <name type="scientific">Capnocytophaga leadbetteri</name>
    <dbReference type="NCBI Taxonomy" id="327575"/>
    <lineage>
        <taxon>Bacteria</taxon>
        <taxon>Pseudomonadati</taxon>
        <taxon>Bacteroidota</taxon>
        <taxon>Flavobacteriia</taxon>
        <taxon>Flavobacteriales</taxon>
        <taxon>Flavobacteriaceae</taxon>
        <taxon>Capnocytophaga</taxon>
    </lineage>
</organism>
<dbReference type="EMBL" id="CP022384">
    <property type="protein sequence ID" value="ATA82195.1"/>
    <property type="molecule type" value="Genomic_DNA"/>
</dbReference>